<dbReference type="OrthoDB" id="9815360at2"/>
<reference evidence="1 2" key="1">
    <citation type="submission" date="2015-06" db="EMBL/GenBank/DDBJ databases">
        <title>Draft genome sequence of beer spoilage bacterium Megasphaera cerevisiae type strain 20462.</title>
        <authorList>
            <person name="Kutumbaka K."/>
            <person name="Pasmowitz J."/>
            <person name="Mategko J."/>
            <person name="Reyes D."/>
            <person name="Friedrich A."/>
            <person name="Han S."/>
            <person name="Martens-Habbena W."/>
            <person name="Neal-McKinney J."/>
            <person name="Janagama H.K."/>
            <person name="Nadala C."/>
            <person name="Samadpour M."/>
        </authorList>
    </citation>
    <scope>NUCLEOTIDE SEQUENCE [LARGE SCALE GENOMIC DNA]</scope>
    <source>
        <strain evidence="1 2">DSM 20462</strain>
    </source>
</reference>
<dbReference type="RefSeq" id="WP_048513045.1">
    <property type="nucleotide sequence ID" value="NZ_FUXD01000010.1"/>
</dbReference>
<accession>A0A0J6X0C1</accession>
<dbReference type="PANTHER" id="PTHR43808">
    <property type="entry name" value="ACETYLORNITHINE DEACETYLASE"/>
    <property type="match status" value="1"/>
</dbReference>
<sequence length="514" mass="57271">MNRDARIMELLRQMIAIDSETDTKKEIDMEKYLQKLLSQMENVICGMIHIPHDAHGRSVVYGFIPGRKKDTVIFLNHHDVVGVEPYGIMRNEAFSPQELMEDLLLFEKDEAVLSELKSGKWLVGRGSCDMKGGAAAQLAVFEEYAAHVGDAGLLFISLPDEESYSAGMRMAVSVLKDLRDTYGLLYRVLIDSEPNQKKNGRLVAYTGSVGKVLPVVVVQGKSVHIGNYQEGINPIGIMAHIIAETEGDSSLSDIWGEEITPPPAWIYLRDRKKKYDVSLPHRIAACANFMTYDKTPEDVMYLLMDAARHAVAQMRERVPSAHQVEVISGAELLKRASSYPGFDVFYESVKNNSFVSLQNGESTYAQETIRLLEEVLDFTGMMEPLVIIAFAPPYYPAADSLSTADSRFAGLLTAVGEMTDISYGHYFNGVSDCSYCCVDPGLNESLLEENLLLWGKAYSFDFSAMAEMQIPFILLGPWGKDLHERTERVNIESVSQKLPAVLDKIISYIGETAK</sequence>
<dbReference type="InterPro" id="IPR050072">
    <property type="entry name" value="Peptidase_M20A"/>
</dbReference>
<dbReference type="GO" id="GO:0016787">
    <property type="term" value="F:hydrolase activity"/>
    <property type="evidence" value="ECO:0007669"/>
    <property type="project" value="InterPro"/>
</dbReference>
<dbReference type="Proteomes" id="UP000036503">
    <property type="component" value="Unassembled WGS sequence"/>
</dbReference>
<dbReference type="Pfam" id="PF01546">
    <property type="entry name" value="Peptidase_M20"/>
    <property type="match status" value="1"/>
</dbReference>
<dbReference type="SUPFAM" id="SSF53187">
    <property type="entry name" value="Zn-dependent exopeptidases"/>
    <property type="match status" value="1"/>
</dbReference>
<protein>
    <submittedName>
        <fullName evidence="1">Peptidase M20</fullName>
    </submittedName>
</protein>
<dbReference type="PATRIC" id="fig|1122219.3.peg.1082"/>
<gene>
    <name evidence="1" type="ORF">AB840_01410</name>
</gene>
<dbReference type="InParanoid" id="A0A0J6X0C1"/>
<proteinExistence type="predicted"/>
<dbReference type="InterPro" id="IPR002933">
    <property type="entry name" value="Peptidase_M20"/>
</dbReference>
<dbReference type="PANTHER" id="PTHR43808:SF27">
    <property type="entry name" value="PROTEIN ROCB"/>
    <property type="match status" value="1"/>
</dbReference>
<evidence type="ECO:0000313" key="2">
    <source>
        <dbReference type="Proteomes" id="UP000036503"/>
    </source>
</evidence>
<organism evidence="1 2">
    <name type="scientific">Megasphaera cerevisiae DSM 20462</name>
    <dbReference type="NCBI Taxonomy" id="1122219"/>
    <lineage>
        <taxon>Bacteria</taxon>
        <taxon>Bacillati</taxon>
        <taxon>Bacillota</taxon>
        <taxon>Negativicutes</taxon>
        <taxon>Veillonellales</taxon>
        <taxon>Veillonellaceae</taxon>
        <taxon>Megasphaera</taxon>
    </lineage>
</organism>
<comment type="caution">
    <text evidence="1">The sequence shown here is derived from an EMBL/GenBank/DDBJ whole genome shotgun (WGS) entry which is preliminary data.</text>
</comment>
<dbReference type="EMBL" id="LEKT01000003">
    <property type="protein sequence ID" value="KMO87592.1"/>
    <property type="molecule type" value="Genomic_DNA"/>
</dbReference>
<keyword evidence="2" id="KW-1185">Reference proteome</keyword>
<dbReference type="AlphaFoldDB" id="A0A0J6X0C1"/>
<name>A0A0J6X0C1_9FIRM</name>
<evidence type="ECO:0000313" key="1">
    <source>
        <dbReference type="EMBL" id="KMO87592.1"/>
    </source>
</evidence>
<dbReference type="STRING" id="39029.BSR42_01280"/>
<dbReference type="Gene3D" id="3.40.630.10">
    <property type="entry name" value="Zn peptidases"/>
    <property type="match status" value="1"/>
</dbReference>